<evidence type="ECO:0000313" key="2">
    <source>
        <dbReference type="Proteomes" id="UP001432322"/>
    </source>
</evidence>
<comment type="caution">
    <text evidence="1">The sequence shown here is derived from an EMBL/GenBank/DDBJ whole genome shotgun (WGS) entry which is preliminary data.</text>
</comment>
<gene>
    <name evidence="1" type="ORF">PFISCL1PPCAC_15739</name>
</gene>
<reference evidence="1" key="1">
    <citation type="submission" date="2023-10" db="EMBL/GenBank/DDBJ databases">
        <title>Genome assembly of Pristionchus species.</title>
        <authorList>
            <person name="Yoshida K."/>
            <person name="Sommer R.J."/>
        </authorList>
    </citation>
    <scope>NUCLEOTIDE SEQUENCE</scope>
    <source>
        <strain evidence="1">RS5133</strain>
    </source>
</reference>
<proteinExistence type="predicted"/>
<sequence>MLHAVYSRVQIATEVQVKVNGEEISGDVNIYTGRGTRITIEMNKYFDNFRSEVDIEFTDEGRILAVVGDCTQFEIFSEKDSIDCRSNQLTQSDFCFCNRLSADTPDCNSIGNPIVTECVYPNTSDSPSPFFPQFELFIYSNTLETAYYKLSWTQDEIGSYLFRKEKERVEIVGATEFHTIDVNNPPGLIHQDNFTLDIGNWMVISLPIFDGELFVMQLLTRQDGIHFYYLGCPLLLISSNPTTLHCVTGYINNGWKFKICPNGIREEPVQFEMCAIRISPQTFHFDVITELNSAFPYYGMARMDLQLFWNEQRPDYFDFSIRNYNKIGDVKFTVNGVEYTPASSSVMTIGNLIPIEFLIHGKEIFKFDLDLNSPIVSVIARNCEQFKLNEDICRGELSLFYSFKFCANSDLLRTHSILSCSDRTEGPPITLPTGIPYETYKMYFSFTKESRTLKGFIVENYKEEDGEILERSLVFHWTVDTIPTPFPFSISFNTIHFQVDSTLPSYPYPIPFQVDSPIFFSVIDSFSSVLFRFSVVVGEKSTQIVYEECDQFSIDGEEQGCYGTSDSYLCVGEDADLFPRLPFKVCAYPTTPPPLTDLRAFYIYKEGQIIFTWDLMLSKNDETGGWIVEASQAGSRNIEGQVMRGMDSVSTLTFEIEVGELTRFGVRDRISGVIIDSFSILPSTRDVIVLYNDCTQFIMGEGEEVECFYVMDTRVCTAEPSRETNQIPIRACENMRINLFDDQSLLSWSNDKYQHEFTVIPSKRTANQTEIWIDDEKIDSYHWIAIDLQLITVLLSPQDSFSLLPLSTNTSVIFDNCLQFQLGFIDGCYSNNNLSLCPQHDPDFTQSFDTQWHFFLSHSIQSFII</sequence>
<dbReference type="AlphaFoldDB" id="A0AAV5VXU6"/>
<dbReference type="EMBL" id="BTSY01000004">
    <property type="protein sequence ID" value="GMT24442.1"/>
    <property type="molecule type" value="Genomic_DNA"/>
</dbReference>
<name>A0AAV5VXU6_9BILA</name>
<keyword evidence="2" id="KW-1185">Reference proteome</keyword>
<protein>
    <submittedName>
        <fullName evidence="1">Uncharacterized protein</fullName>
    </submittedName>
</protein>
<evidence type="ECO:0000313" key="1">
    <source>
        <dbReference type="EMBL" id="GMT24442.1"/>
    </source>
</evidence>
<accession>A0AAV5VXU6</accession>
<dbReference type="Proteomes" id="UP001432322">
    <property type="component" value="Unassembled WGS sequence"/>
</dbReference>
<organism evidence="1 2">
    <name type="scientific">Pristionchus fissidentatus</name>
    <dbReference type="NCBI Taxonomy" id="1538716"/>
    <lineage>
        <taxon>Eukaryota</taxon>
        <taxon>Metazoa</taxon>
        <taxon>Ecdysozoa</taxon>
        <taxon>Nematoda</taxon>
        <taxon>Chromadorea</taxon>
        <taxon>Rhabditida</taxon>
        <taxon>Rhabditina</taxon>
        <taxon>Diplogasteromorpha</taxon>
        <taxon>Diplogasteroidea</taxon>
        <taxon>Neodiplogasteridae</taxon>
        <taxon>Pristionchus</taxon>
    </lineage>
</organism>